<reference evidence="1 2" key="1">
    <citation type="submission" date="2016-08" db="EMBL/GenBank/DDBJ databases">
        <title>A Parts List for Fungal Cellulosomes Revealed by Comparative Genomics.</title>
        <authorList>
            <consortium name="DOE Joint Genome Institute"/>
            <person name="Haitjema C.H."/>
            <person name="Gilmore S.P."/>
            <person name="Henske J.K."/>
            <person name="Solomon K.V."/>
            <person name="De Groot R."/>
            <person name="Kuo A."/>
            <person name="Mondo S.J."/>
            <person name="Salamov A.A."/>
            <person name="Labutti K."/>
            <person name="Zhao Z."/>
            <person name="Chiniquy J."/>
            <person name="Barry K."/>
            <person name="Brewer H.M."/>
            <person name="Purvine S.O."/>
            <person name="Wright A.T."/>
            <person name="Boxma B."/>
            <person name="Van Alen T."/>
            <person name="Hackstein J.H."/>
            <person name="Baker S.E."/>
            <person name="Grigoriev I.V."/>
            <person name="O'Malley M.A."/>
        </authorList>
    </citation>
    <scope>NUCLEOTIDE SEQUENCE [LARGE SCALE GENOMIC DNA]</scope>
    <source>
        <strain evidence="1 2">G1</strain>
    </source>
</reference>
<dbReference type="OrthoDB" id="407658at2759"/>
<feature type="non-terminal residue" evidence="1">
    <location>
        <position position="93"/>
    </location>
</feature>
<accession>A0A1Y1ZU61</accession>
<dbReference type="Proteomes" id="UP000193920">
    <property type="component" value="Unassembled WGS sequence"/>
</dbReference>
<evidence type="ECO:0000313" key="1">
    <source>
        <dbReference type="EMBL" id="ORY13781.1"/>
    </source>
</evidence>
<name>A0A1Y1ZU61_9FUNG</name>
<dbReference type="EMBL" id="MCOG01000357">
    <property type="protein sequence ID" value="ORY13781.1"/>
    <property type="molecule type" value="Genomic_DNA"/>
</dbReference>
<evidence type="ECO:0000313" key="2">
    <source>
        <dbReference type="Proteomes" id="UP000193920"/>
    </source>
</evidence>
<keyword evidence="2" id="KW-1185">Reference proteome</keyword>
<gene>
    <name evidence="1" type="ORF">LY90DRAFT_316539</name>
</gene>
<dbReference type="AlphaFoldDB" id="A0A1Y1ZU61"/>
<protein>
    <submittedName>
        <fullName evidence="1">Uncharacterized protein</fullName>
    </submittedName>
</protein>
<comment type="caution">
    <text evidence="1">The sequence shown here is derived from an EMBL/GenBank/DDBJ whole genome shotgun (WGS) entry which is preliminary data.</text>
</comment>
<organism evidence="1 2">
    <name type="scientific">Neocallimastix californiae</name>
    <dbReference type="NCBI Taxonomy" id="1754190"/>
    <lineage>
        <taxon>Eukaryota</taxon>
        <taxon>Fungi</taxon>
        <taxon>Fungi incertae sedis</taxon>
        <taxon>Chytridiomycota</taxon>
        <taxon>Chytridiomycota incertae sedis</taxon>
        <taxon>Neocallimastigomycetes</taxon>
        <taxon>Neocallimastigales</taxon>
        <taxon>Neocallimastigaceae</taxon>
        <taxon>Neocallimastix</taxon>
    </lineage>
</organism>
<sequence length="93" mass="11060">LETFLPNDTMSNVHLLAAYDYLEGSKYCCGLNAGILFIRVHEWSLNLFTRAISYPYFNKEKKIRYHDQTSLNNILIEFNETDHYVIFPQQFFN</sequence>
<proteinExistence type="predicted"/>
<feature type="non-terminal residue" evidence="1">
    <location>
        <position position="1"/>
    </location>
</feature>